<sequence>MPFPSQSADERRPRALVIDHAWRALGPGTEPLSGPGGAPLTRTVKLIVLPLIVRPALRPELAADFLGPEQAAHLDGLIREAGACLAATAQWFTRLKKARRALGVVEGNPQDLYFQRCFELATEHGPPSADADTMARAVVEEVAETLGGRTVDALKDYLADTGRRLRLDGELASAWENRHSGPAMAPATPSPPAMAPATPSTPAPAPALASAPASAPAPDMSAAVARAAEVLDACAAPGRAGDPSSYAAMVEAGHGELFGRALWARANGVWGRGDLPAPLGLTGRPVPPRPEIGRGASTATLPAPLDRTLFERLFVVLQSSARREELPTVPELVAREAGRSCAPLGLRDESLRVVVVLGGLLAAGLDPLGTGQAVPGRTAAHRAVNSRWRREASVLRARRMTVSPRPDPDGGALDALAQDLRTPWAAYMRRLWVRLHGRDVRDAPLADPASAWAVLDGVARSVMMDHRARVRSALRTLSTGSARPAGARSA</sequence>
<proteinExistence type="predicted"/>
<keyword evidence="3" id="KW-1185">Reference proteome</keyword>
<gene>
    <name evidence="2" type="ORF">F9278_05160</name>
</gene>
<organism evidence="2 3">
    <name type="scientific">Streptomyces phaeolivaceus</name>
    <dbReference type="NCBI Taxonomy" id="2653200"/>
    <lineage>
        <taxon>Bacteria</taxon>
        <taxon>Bacillati</taxon>
        <taxon>Actinomycetota</taxon>
        <taxon>Actinomycetes</taxon>
        <taxon>Kitasatosporales</taxon>
        <taxon>Streptomycetaceae</taxon>
        <taxon>Streptomyces</taxon>
    </lineage>
</organism>
<dbReference type="RefSeq" id="WP_152167202.1">
    <property type="nucleotide sequence ID" value="NZ_CP045096.1"/>
</dbReference>
<protein>
    <submittedName>
        <fullName evidence="2">Uncharacterized protein</fullName>
    </submittedName>
</protein>
<accession>A0A5P8JY86</accession>
<evidence type="ECO:0000313" key="3">
    <source>
        <dbReference type="Proteomes" id="UP000327294"/>
    </source>
</evidence>
<reference evidence="2 3" key="1">
    <citation type="submission" date="2019-10" db="EMBL/GenBank/DDBJ databases">
        <title>Streptomyces sp. strain GY16 isolated from leaves of Broussonetia papyrifera.</title>
        <authorList>
            <person name="Mo P."/>
        </authorList>
    </citation>
    <scope>NUCLEOTIDE SEQUENCE [LARGE SCALE GENOMIC DNA]</scope>
    <source>
        <strain evidence="2 3">GY16</strain>
    </source>
</reference>
<feature type="region of interest" description="Disordered" evidence="1">
    <location>
        <begin position="179"/>
        <end position="212"/>
    </location>
</feature>
<feature type="compositionally biased region" description="Pro residues" evidence="1">
    <location>
        <begin position="188"/>
        <end position="205"/>
    </location>
</feature>
<name>A0A5P8JY86_9ACTN</name>
<dbReference type="AlphaFoldDB" id="A0A5P8JY86"/>
<dbReference type="EMBL" id="CP045096">
    <property type="protein sequence ID" value="QFQ95670.1"/>
    <property type="molecule type" value="Genomic_DNA"/>
</dbReference>
<evidence type="ECO:0000256" key="1">
    <source>
        <dbReference type="SAM" id="MobiDB-lite"/>
    </source>
</evidence>
<dbReference type="Proteomes" id="UP000327294">
    <property type="component" value="Chromosome"/>
</dbReference>
<dbReference type="KEGG" id="sphv:F9278_05160"/>
<evidence type="ECO:0000313" key="2">
    <source>
        <dbReference type="EMBL" id="QFQ95670.1"/>
    </source>
</evidence>